<evidence type="ECO:0000313" key="3">
    <source>
        <dbReference type="EMBL" id="OKH20825.1"/>
    </source>
</evidence>
<sequence length="95" mass="10449">MKNSQLNQRSSNGTNSLKQRDPQKYARLMAEAQAPYKGLRSFIYLAFGASGSIGALVFLAQLAAGKDVTSALPNFALQVGLVVLMVRLFRWEKDN</sequence>
<dbReference type="AlphaFoldDB" id="A0A1U7HBC1"/>
<dbReference type="Proteomes" id="UP000186868">
    <property type="component" value="Unassembled WGS sequence"/>
</dbReference>
<evidence type="ECO:0000256" key="2">
    <source>
        <dbReference type="SAM" id="Phobius"/>
    </source>
</evidence>
<feature type="transmembrane region" description="Helical" evidence="2">
    <location>
        <begin position="42"/>
        <end position="64"/>
    </location>
</feature>
<gene>
    <name evidence="3" type="ORF">NIES593_17610</name>
</gene>
<keyword evidence="4" id="KW-1185">Reference proteome</keyword>
<organism evidence="3 4">
    <name type="scientific">Hydrococcus rivularis NIES-593</name>
    <dbReference type="NCBI Taxonomy" id="1921803"/>
    <lineage>
        <taxon>Bacteria</taxon>
        <taxon>Bacillati</taxon>
        <taxon>Cyanobacteriota</taxon>
        <taxon>Cyanophyceae</taxon>
        <taxon>Pleurocapsales</taxon>
        <taxon>Hydrococcaceae</taxon>
        <taxon>Hydrococcus</taxon>
    </lineage>
</organism>
<dbReference type="InterPro" id="IPR021883">
    <property type="entry name" value="LPA1-like"/>
</dbReference>
<keyword evidence="2" id="KW-0812">Transmembrane</keyword>
<dbReference type="EMBL" id="MRCB01000026">
    <property type="protein sequence ID" value="OKH20825.1"/>
    <property type="molecule type" value="Genomic_DNA"/>
</dbReference>
<dbReference type="STRING" id="1921803.NIES593_17610"/>
<dbReference type="Pfam" id="PF11998">
    <property type="entry name" value="DUF3493"/>
    <property type="match status" value="1"/>
</dbReference>
<dbReference type="OrthoDB" id="425759at2"/>
<keyword evidence="2" id="KW-0472">Membrane</keyword>
<keyword evidence="2" id="KW-1133">Transmembrane helix</keyword>
<protein>
    <recommendedName>
        <fullName evidence="5">DUF3493 domain-containing protein</fullName>
    </recommendedName>
</protein>
<dbReference type="RefSeq" id="WP_073600827.1">
    <property type="nucleotide sequence ID" value="NZ_MRCB01000026.1"/>
</dbReference>
<name>A0A1U7HBC1_9CYAN</name>
<evidence type="ECO:0000313" key="4">
    <source>
        <dbReference type="Proteomes" id="UP000186868"/>
    </source>
</evidence>
<proteinExistence type="predicted"/>
<reference evidence="3 4" key="1">
    <citation type="submission" date="2016-11" db="EMBL/GenBank/DDBJ databases">
        <title>Draft Genome Sequences of Nine Cyanobacterial Strains from Diverse Habitats.</title>
        <authorList>
            <person name="Zhu T."/>
            <person name="Hou S."/>
            <person name="Lu X."/>
            <person name="Hess W.R."/>
        </authorList>
    </citation>
    <scope>NUCLEOTIDE SEQUENCE [LARGE SCALE GENOMIC DNA]</scope>
    <source>
        <strain evidence="3 4">NIES-593</strain>
    </source>
</reference>
<evidence type="ECO:0008006" key="5">
    <source>
        <dbReference type="Google" id="ProtNLM"/>
    </source>
</evidence>
<feature type="region of interest" description="Disordered" evidence="1">
    <location>
        <begin position="1"/>
        <end position="21"/>
    </location>
</feature>
<evidence type="ECO:0000256" key="1">
    <source>
        <dbReference type="SAM" id="MobiDB-lite"/>
    </source>
</evidence>
<feature type="transmembrane region" description="Helical" evidence="2">
    <location>
        <begin position="70"/>
        <end position="89"/>
    </location>
</feature>
<comment type="caution">
    <text evidence="3">The sequence shown here is derived from an EMBL/GenBank/DDBJ whole genome shotgun (WGS) entry which is preliminary data.</text>
</comment>
<accession>A0A1U7HBC1</accession>
<feature type="compositionally biased region" description="Polar residues" evidence="1">
    <location>
        <begin position="1"/>
        <end position="17"/>
    </location>
</feature>